<keyword evidence="2 7" id="KW-0597">Phosphoprotein</keyword>
<evidence type="ECO:0000256" key="6">
    <source>
        <dbReference type="ARBA" id="ARBA00023163"/>
    </source>
</evidence>
<dbReference type="Pfam" id="PF00486">
    <property type="entry name" value="Trans_reg_C"/>
    <property type="match status" value="1"/>
</dbReference>
<evidence type="ECO:0000313" key="11">
    <source>
        <dbReference type="EMBL" id="GED25173.1"/>
    </source>
</evidence>
<dbReference type="GO" id="GO:0005829">
    <property type="term" value="C:cytosol"/>
    <property type="evidence" value="ECO:0007669"/>
    <property type="project" value="TreeGrafter"/>
</dbReference>
<keyword evidence="5 8" id="KW-0238">DNA-binding</keyword>
<evidence type="ECO:0000256" key="5">
    <source>
        <dbReference type="ARBA" id="ARBA00023125"/>
    </source>
</evidence>
<evidence type="ECO:0000256" key="3">
    <source>
        <dbReference type="ARBA" id="ARBA00023012"/>
    </source>
</evidence>
<comment type="caution">
    <text evidence="12">The sequence shown here is derived from an EMBL/GenBank/DDBJ whole genome shotgun (WGS) entry which is preliminary data.</text>
</comment>
<dbReference type="PROSITE" id="PS50110">
    <property type="entry name" value="RESPONSE_REGULATORY"/>
    <property type="match status" value="1"/>
</dbReference>
<evidence type="ECO:0000256" key="1">
    <source>
        <dbReference type="ARBA" id="ARBA00004496"/>
    </source>
</evidence>
<keyword evidence="4" id="KW-0805">Transcription regulation</keyword>
<evidence type="ECO:0000313" key="14">
    <source>
        <dbReference type="Proteomes" id="UP000317180"/>
    </source>
</evidence>
<dbReference type="InterPro" id="IPR001789">
    <property type="entry name" value="Sig_transdc_resp-reg_receiver"/>
</dbReference>
<feature type="domain" description="Response regulatory" evidence="9">
    <location>
        <begin position="4"/>
        <end position="117"/>
    </location>
</feature>
<dbReference type="GO" id="GO:0000156">
    <property type="term" value="F:phosphorelay response regulator activity"/>
    <property type="evidence" value="ECO:0007669"/>
    <property type="project" value="TreeGrafter"/>
</dbReference>
<dbReference type="GO" id="GO:0032993">
    <property type="term" value="C:protein-DNA complex"/>
    <property type="evidence" value="ECO:0007669"/>
    <property type="project" value="TreeGrafter"/>
</dbReference>
<dbReference type="PANTHER" id="PTHR48111:SF26">
    <property type="entry name" value="STAGE 0 SPORULATION PROTEIN A HOMOLOG"/>
    <property type="match status" value="1"/>
</dbReference>
<proteinExistence type="predicted"/>
<dbReference type="CDD" id="cd00383">
    <property type="entry name" value="trans_reg_C"/>
    <property type="match status" value="1"/>
</dbReference>
<dbReference type="OrthoDB" id="9790442at2"/>
<dbReference type="FunFam" id="1.10.10.10:FF:000018">
    <property type="entry name" value="DNA-binding response regulator ResD"/>
    <property type="match status" value="1"/>
</dbReference>
<evidence type="ECO:0000313" key="13">
    <source>
        <dbReference type="Proteomes" id="UP000276178"/>
    </source>
</evidence>
<comment type="subcellular location">
    <subcellularLocation>
        <location evidence="1">Cytoplasm</location>
    </subcellularLocation>
</comment>
<dbReference type="CDD" id="cd17574">
    <property type="entry name" value="REC_OmpR"/>
    <property type="match status" value="1"/>
</dbReference>
<dbReference type="PANTHER" id="PTHR48111">
    <property type="entry name" value="REGULATOR OF RPOS"/>
    <property type="match status" value="1"/>
</dbReference>
<keyword evidence="14" id="KW-1185">Reference proteome</keyword>
<dbReference type="GO" id="GO:0006355">
    <property type="term" value="P:regulation of DNA-templated transcription"/>
    <property type="evidence" value="ECO:0007669"/>
    <property type="project" value="InterPro"/>
</dbReference>
<dbReference type="InterPro" id="IPR036388">
    <property type="entry name" value="WH-like_DNA-bd_sf"/>
</dbReference>
<gene>
    <name evidence="11" type="ORF">BAG01nite_12750</name>
    <name evidence="12" type="ORF">EB820_14460</name>
</gene>
<reference evidence="11 14" key="2">
    <citation type="submission" date="2019-06" db="EMBL/GenBank/DDBJ databases">
        <title>Whole genome shotgun sequence of Brevibacillus agri NBRC 15538.</title>
        <authorList>
            <person name="Hosoyama A."/>
            <person name="Uohara A."/>
            <person name="Ohji S."/>
            <person name="Ichikawa N."/>
        </authorList>
    </citation>
    <scope>NUCLEOTIDE SEQUENCE [LARGE SCALE GENOMIC DNA]</scope>
    <source>
        <strain evidence="11 14">NBRC 15538</strain>
    </source>
</reference>
<keyword evidence="6" id="KW-0804">Transcription</keyword>
<dbReference type="Proteomes" id="UP000317180">
    <property type="component" value="Unassembled WGS sequence"/>
</dbReference>
<accession>A0A3M8ASY2</accession>
<dbReference type="InterPro" id="IPR039420">
    <property type="entry name" value="WalR-like"/>
</dbReference>
<evidence type="ECO:0000256" key="4">
    <source>
        <dbReference type="ARBA" id="ARBA00023015"/>
    </source>
</evidence>
<feature type="DNA-binding region" description="OmpR/PhoB-type" evidence="8">
    <location>
        <begin position="131"/>
        <end position="230"/>
    </location>
</feature>
<sequence>MKGSLLLVEDDPEIARVVRDTLRRENYHVTWSTSGLEGWEDFLKQSYDLVLVDLMLPEMDGFDLCKNIRWKSDVPILIISARKEDEVKVKGLHLGADDYLTKPFSLAELKARVESLLRRWRRYKGQPVPENETEYMGGLTLYWDRQKAELDGFEIALTAKEFDLLSVLAQHPETVFSKRELYQHVWQQADAAGLHTVTVHIKSLREKLADPVKNPRFIQTVWGKGYRFIGEPL</sequence>
<dbReference type="Gene3D" id="3.40.50.2300">
    <property type="match status" value="1"/>
</dbReference>
<evidence type="ECO:0000313" key="12">
    <source>
        <dbReference type="EMBL" id="RNB54113.1"/>
    </source>
</evidence>
<name>A0A3M8ASY2_9BACL</name>
<dbReference type="SMART" id="SM00448">
    <property type="entry name" value="REC"/>
    <property type="match status" value="1"/>
</dbReference>
<dbReference type="EMBL" id="BJOD01000011">
    <property type="protein sequence ID" value="GED25173.1"/>
    <property type="molecule type" value="Genomic_DNA"/>
</dbReference>
<dbReference type="SUPFAM" id="SSF52172">
    <property type="entry name" value="CheY-like"/>
    <property type="match status" value="1"/>
</dbReference>
<dbReference type="PROSITE" id="PS51755">
    <property type="entry name" value="OMPR_PHOB"/>
    <property type="match status" value="1"/>
</dbReference>
<evidence type="ECO:0000259" key="9">
    <source>
        <dbReference type="PROSITE" id="PS50110"/>
    </source>
</evidence>
<keyword evidence="3" id="KW-0902">Two-component regulatory system</keyword>
<reference evidence="12 13" key="1">
    <citation type="submission" date="2018-10" db="EMBL/GenBank/DDBJ databases">
        <title>Phylogenomics of Brevibacillus.</title>
        <authorList>
            <person name="Dunlap C."/>
        </authorList>
    </citation>
    <scope>NUCLEOTIDE SEQUENCE [LARGE SCALE GENOMIC DNA]</scope>
    <source>
        <strain evidence="12 13">NRRL NRS 1219</strain>
    </source>
</reference>
<feature type="modified residue" description="4-aspartylphosphate" evidence="7">
    <location>
        <position position="53"/>
    </location>
</feature>
<evidence type="ECO:0000256" key="8">
    <source>
        <dbReference type="PROSITE-ProRule" id="PRU01091"/>
    </source>
</evidence>
<dbReference type="Gene3D" id="1.10.10.10">
    <property type="entry name" value="Winged helix-like DNA-binding domain superfamily/Winged helix DNA-binding domain"/>
    <property type="match status" value="1"/>
</dbReference>
<dbReference type="Gene3D" id="6.10.250.690">
    <property type="match status" value="1"/>
</dbReference>
<protein>
    <submittedName>
        <fullName evidence="12">DNA-binding response regulator</fullName>
    </submittedName>
</protein>
<dbReference type="RefSeq" id="WP_005829184.1">
    <property type="nucleotide sequence ID" value="NZ_BJOD01000011.1"/>
</dbReference>
<feature type="domain" description="OmpR/PhoB-type" evidence="10">
    <location>
        <begin position="131"/>
        <end position="230"/>
    </location>
</feature>
<evidence type="ECO:0000256" key="7">
    <source>
        <dbReference type="PROSITE-ProRule" id="PRU00169"/>
    </source>
</evidence>
<dbReference type="GeneID" id="82810826"/>
<dbReference type="InterPro" id="IPR001867">
    <property type="entry name" value="OmpR/PhoB-type_DNA-bd"/>
</dbReference>
<dbReference type="EMBL" id="RHHN01000042">
    <property type="protein sequence ID" value="RNB54113.1"/>
    <property type="molecule type" value="Genomic_DNA"/>
</dbReference>
<dbReference type="AlphaFoldDB" id="A0A3M8ASY2"/>
<dbReference type="Pfam" id="PF00072">
    <property type="entry name" value="Response_reg"/>
    <property type="match status" value="1"/>
</dbReference>
<evidence type="ECO:0000259" key="10">
    <source>
        <dbReference type="PROSITE" id="PS51755"/>
    </source>
</evidence>
<organism evidence="12 13">
    <name type="scientific">Brevibacillus agri</name>
    <dbReference type="NCBI Taxonomy" id="51101"/>
    <lineage>
        <taxon>Bacteria</taxon>
        <taxon>Bacillati</taxon>
        <taxon>Bacillota</taxon>
        <taxon>Bacilli</taxon>
        <taxon>Bacillales</taxon>
        <taxon>Paenibacillaceae</taxon>
        <taxon>Brevibacillus</taxon>
    </lineage>
</organism>
<dbReference type="SMART" id="SM00862">
    <property type="entry name" value="Trans_reg_C"/>
    <property type="match status" value="1"/>
</dbReference>
<dbReference type="Proteomes" id="UP000276178">
    <property type="component" value="Unassembled WGS sequence"/>
</dbReference>
<evidence type="ECO:0000256" key="2">
    <source>
        <dbReference type="ARBA" id="ARBA00022553"/>
    </source>
</evidence>
<dbReference type="InterPro" id="IPR011006">
    <property type="entry name" value="CheY-like_superfamily"/>
</dbReference>
<dbReference type="GO" id="GO:0000976">
    <property type="term" value="F:transcription cis-regulatory region binding"/>
    <property type="evidence" value="ECO:0007669"/>
    <property type="project" value="TreeGrafter"/>
</dbReference>